<sequence length="105" mass="10414">MKFAVTTLFTLALALGAQSYVLPWGVPEVVGGGLSYTAVSGPVVAGHWGAWGPWGVPSVAVSAPVLGAGPGTYVAKTRGAVHTAPLDGHLQSVANVNLAPAPGTL</sequence>
<evidence type="ECO:0000313" key="4">
    <source>
        <dbReference type="RefSeq" id="XP_005187940.1"/>
    </source>
</evidence>
<accession>A0A1I8MYE1</accession>
<evidence type="ECO:0000313" key="2">
    <source>
        <dbReference type="EnsemblMetazoa" id="MDOA009696-PA"/>
    </source>
</evidence>
<dbReference type="PANTHER" id="PTHR12336">
    <property type="entry name" value="ADULT CUTICLE PROTEIN 1-RELATED"/>
    <property type="match status" value="1"/>
</dbReference>
<dbReference type="VEuPathDB" id="VectorBase:MDOMA2_020229"/>
<organism evidence="2">
    <name type="scientific">Musca domestica</name>
    <name type="common">House fly</name>
    <dbReference type="NCBI Taxonomy" id="7370"/>
    <lineage>
        <taxon>Eukaryota</taxon>
        <taxon>Metazoa</taxon>
        <taxon>Ecdysozoa</taxon>
        <taxon>Arthropoda</taxon>
        <taxon>Hexapoda</taxon>
        <taxon>Insecta</taxon>
        <taxon>Pterygota</taxon>
        <taxon>Neoptera</taxon>
        <taxon>Endopterygota</taxon>
        <taxon>Diptera</taxon>
        <taxon>Brachycera</taxon>
        <taxon>Muscomorpha</taxon>
        <taxon>Muscoidea</taxon>
        <taxon>Muscidae</taxon>
        <taxon>Musca</taxon>
    </lineage>
</organism>
<dbReference type="RefSeq" id="XP_005187940.1">
    <property type="nucleotide sequence ID" value="XM_005187883.3"/>
</dbReference>
<dbReference type="PANTHER" id="PTHR12336:SF0">
    <property type="entry name" value="ADULT CUTICLE PROTEIN 1-RELATED"/>
    <property type="match status" value="1"/>
</dbReference>
<dbReference type="VEuPathDB" id="VectorBase:MDOA009696"/>
<gene>
    <name evidence="2" type="primary">101900280</name>
    <name evidence="4" type="synonym">LOC101900280</name>
</gene>
<reference evidence="2" key="1">
    <citation type="submission" date="2020-05" db="UniProtKB">
        <authorList>
            <consortium name="EnsemblMetazoa"/>
        </authorList>
    </citation>
    <scope>IDENTIFICATION</scope>
    <source>
        <strain evidence="2">Aabys</strain>
    </source>
</reference>
<dbReference type="GeneID" id="101900280"/>
<dbReference type="EnsemblMetazoa" id="MDOA009696-RA">
    <property type="protein sequence ID" value="MDOA009696-PA"/>
    <property type="gene ID" value="MDOA009696"/>
</dbReference>
<dbReference type="OrthoDB" id="7743350at2759"/>
<dbReference type="InterPro" id="IPR031874">
    <property type="entry name" value="Cuticle_Acp1"/>
</dbReference>
<keyword evidence="1" id="KW-0732">Signal</keyword>
<name>A0A1I8MYE1_MUSDO</name>
<dbReference type="AlphaFoldDB" id="A0A1I8MYE1"/>
<feature type="signal peptide" evidence="1">
    <location>
        <begin position="1"/>
        <end position="19"/>
    </location>
</feature>
<reference evidence="4" key="2">
    <citation type="submission" date="2025-04" db="UniProtKB">
        <authorList>
            <consortium name="RefSeq"/>
        </authorList>
    </citation>
    <scope>IDENTIFICATION</scope>
    <source>
        <strain evidence="4">Aabys</strain>
    </source>
</reference>
<dbReference type="Proteomes" id="UP001652621">
    <property type="component" value="Unplaced"/>
</dbReference>
<dbReference type="Pfam" id="PF15955">
    <property type="entry name" value="Cuticle_4"/>
    <property type="match status" value="1"/>
</dbReference>
<evidence type="ECO:0000313" key="3">
    <source>
        <dbReference type="Proteomes" id="UP001652621"/>
    </source>
</evidence>
<feature type="chain" id="PRO_5044561068" evidence="1">
    <location>
        <begin position="20"/>
        <end position="105"/>
    </location>
</feature>
<keyword evidence="3" id="KW-1185">Reference proteome</keyword>
<dbReference type="KEGG" id="mde:101900280"/>
<evidence type="ECO:0000256" key="1">
    <source>
        <dbReference type="SAM" id="SignalP"/>
    </source>
</evidence>
<proteinExistence type="predicted"/>
<protein>
    <submittedName>
        <fullName evidence="4">Adult cuticle protein 1</fullName>
    </submittedName>
</protein>